<evidence type="ECO:0000313" key="9">
    <source>
        <dbReference type="EMBL" id="PHV64716.1"/>
    </source>
</evidence>
<dbReference type="Gene3D" id="1.10.10.10">
    <property type="entry name" value="Winged helix-like DNA-binding domain superfamily/Winged helix DNA-binding domain"/>
    <property type="match status" value="2"/>
</dbReference>
<evidence type="ECO:0000256" key="2">
    <source>
        <dbReference type="ARBA" id="ARBA00009695"/>
    </source>
</evidence>
<dbReference type="PANTHER" id="PTHR33602:SF1">
    <property type="entry name" value="REGULATORY PROTEIN RECX FAMILY PROTEIN"/>
    <property type="match status" value="1"/>
</dbReference>
<sequence>MPSRRHRSSSRTPIQVNRPAGEDVHESTAELRSAIADILSRSSVPVDSSATPPAPESSGGHTNTTASAYDAALRLLGVRARSQAELRKRLHDKDFPPTEIESVMTRLTAAGLLDDVDFAEQWVHSRHRHSGKGRTALRHELRQKGVADTVIEHALDQVDDDAERERAADLLRRKTSRLTVDDITDRAQRDKHVRRLVAMLARRGYAPSLAMSLVHEELNQLTAE</sequence>
<dbReference type="GO" id="GO:0006282">
    <property type="term" value="P:regulation of DNA repair"/>
    <property type="evidence" value="ECO:0007669"/>
    <property type="project" value="UniProtKB-UniRule"/>
</dbReference>
<evidence type="ECO:0000256" key="6">
    <source>
        <dbReference type="SAM" id="MobiDB-lite"/>
    </source>
</evidence>
<dbReference type="InterPro" id="IPR053926">
    <property type="entry name" value="RecX_HTH_1st"/>
</dbReference>
<accession>A0A2G3PG88</accession>
<dbReference type="PANTHER" id="PTHR33602">
    <property type="entry name" value="REGULATORY PROTEIN RECX FAMILY PROTEIN"/>
    <property type="match status" value="1"/>
</dbReference>
<feature type="region of interest" description="Disordered" evidence="6">
    <location>
        <begin position="42"/>
        <end position="64"/>
    </location>
</feature>
<gene>
    <name evidence="5" type="primary">recX</name>
    <name evidence="9" type="ORF">CSW57_23320</name>
</gene>
<protein>
    <recommendedName>
        <fullName evidence="3 5">Regulatory protein RecX</fullName>
    </recommendedName>
</protein>
<comment type="subcellular location">
    <subcellularLocation>
        <location evidence="1 5">Cytoplasm</location>
    </subcellularLocation>
</comment>
<evidence type="ECO:0000256" key="1">
    <source>
        <dbReference type="ARBA" id="ARBA00004496"/>
    </source>
</evidence>
<proteinExistence type="inferred from homology"/>
<evidence type="ECO:0000256" key="3">
    <source>
        <dbReference type="ARBA" id="ARBA00018111"/>
    </source>
</evidence>
<evidence type="ECO:0000313" key="10">
    <source>
        <dbReference type="Proteomes" id="UP000225108"/>
    </source>
</evidence>
<evidence type="ECO:0000259" key="7">
    <source>
        <dbReference type="Pfam" id="PF02631"/>
    </source>
</evidence>
<feature type="domain" description="RecX first three-helical" evidence="8">
    <location>
        <begin position="68"/>
        <end position="107"/>
    </location>
</feature>
<dbReference type="EMBL" id="PEBD01000012">
    <property type="protein sequence ID" value="PHV64716.1"/>
    <property type="molecule type" value="Genomic_DNA"/>
</dbReference>
<name>A0A2G3PG88_WILMA</name>
<evidence type="ECO:0000256" key="4">
    <source>
        <dbReference type="ARBA" id="ARBA00022490"/>
    </source>
</evidence>
<dbReference type="GO" id="GO:0005737">
    <property type="term" value="C:cytoplasm"/>
    <property type="evidence" value="ECO:0007669"/>
    <property type="project" value="UniProtKB-SubCell"/>
</dbReference>
<comment type="similarity">
    <text evidence="2 5">Belongs to the RecX family.</text>
</comment>
<dbReference type="Pfam" id="PF02631">
    <property type="entry name" value="RecX_HTH2"/>
    <property type="match status" value="1"/>
</dbReference>
<dbReference type="Proteomes" id="UP000225108">
    <property type="component" value="Unassembled WGS sequence"/>
</dbReference>
<dbReference type="Pfam" id="PF21982">
    <property type="entry name" value="RecX_HTH1"/>
    <property type="match status" value="1"/>
</dbReference>
<comment type="function">
    <text evidence="5">Modulates RecA activity.</text>
</comment>
<reference evidence="9 10" key="1">
    <citation type="submission" date="2017-10" db="EMBL/GenBank/DDBJ databases">
        <title>The draft genome sequence of Williamsia sp. BULT 1.1 isolated from the semi-arid grassland soils from South Africa.</title>
        <authorList>
            <person name="Kabwe M.H."/>
            <person name="Govender N."/>
            <person name="Mutseka Lunga P."/>
            <person name="Vikram S."/>
            <person name="Makhalanyane T.P."/>
        </authorList>
    </citation>
    <scope>NUCLEOTIDE SEQUENCE [LARGE SCALE GENOMIC DNA]</scope>
    <source>
        <strain evidence="9 10">BULT 1.1</strain>
    </source>
</reference>
<keyword evidence="4 5" id="KW-0963">Cytoplasm</keyword>
<dbReference type="AlphaFoldDB" id="A0A2G3PG88"/>
<feature type="compositionally biased region" description="Polar residues" evidence="6">
    <location>
        <begin position="42"/>
        <end position="51"/>
    </location>
</feature>
<dbReference type="InterPro" id="IPR036388">
    <property type="entry name" value="WH-like_DNA-bd_sf"/>
</dbReference>
<dbReference type="HAMAP" id="MF_01114">
    <property type="entry name" value="RecX"/>
    <property type="match status" value="1"/>
</dbReference>
<dbReference type="InterPro" id="IPR003783">
    <property type="entry name" value="Regulatory_RecX"/>
</dbReference>
<evidence type="ECO:0000256" key="5">
    <source>
        <dbReference type="HAMAP-Rule" id="MF_01114"/>
    </source>
</evidence>
<feature type="domain" description="RecX second three-helical" evidence="7">
    <location>
        <begin position="114"/>
        <end position="155"/>
    </location>
</feature>
<dbReference type="InterPro" id="IPR053924">
    <property type="entry name" value="RecX_HTH_2nd"/>
</dbReference>
<evidence type="ECO:0000259" key="8">
    <source>
        <dbReference type="Pfam" id="PF21982"/>
    </source>
</evidence>
<organism evidence="9 10">
    <name type="scientific">Williamsia marianensis</name>
    <dbReference type="NCBI Taxonomy" id="85044"/>
    <lineage>
        <taxon>Bacteria</taxon>
        <taxon>Bacillati</taxon>
        <taxon>Actinomycetota</taxon>
        <taxon>Actinomycetes</taxon>
        <taxon>Mycobacteriales</taxon>
        <taxon>Nocardiaceae</taxon>
        <taxon>Williamsia</taxon>
    </lineage>
</organism>
<feature type="region of interest" description="Disordered" evidence="6">
    <location>
        <begin position="1"/>
        <end position="28"/>
    </location>
</feature>
<comment type="caution">
    <text evidence="9">The sequence shown here is derived from an EMBL/GenBank/DDBJ whole genome shotgun (WGS) entry which is preliminary data.</text>
</comment>